<dbReference type="PROSITE" id="PS51752">
    <property type="entry name" value="JACALIN_LECTIN"/>
    <property type="match status" value="1"/>
</dbReference>
<dbReference type="InterPro" id="IPR001229">
    <property type="entry name" value="Jacalin-like_lectin_dom"/>
</dbReference>
<protein>
    <recommendedName>
        <fullName evidence="1">Jacalin-type lectin domain-containing protein</fullName>
    </recommendedName>
</protein>
<dbReference type="Gene3D" id="2.100.10.30">
    <property type="entry name" value="Jacalin-like lectin domain"/>
    <property type="match status" value="1"/>
</dbReference>
<dbReference type="InterPro" id="IPR036404">
    <property type="entry name" value="Jacalin-like_lectin_dom_sf"/>
</dbReference>
<comment type="caution">
    <text evidence="2">The sequence shown here is derived from an EMBL/GenBank/DDBJ whole genome shotgun (WGS) entry which is preliminary data.</text>
</comment>
<evidence type="ECO:0000259" key="1">
    <source>
        <dbReference type="PROSITE" id="PS51752"/>
    </source>
</evidence>
<dbReference type="AlphaFoldDB" id="A0A101M9N5"/>
<dbReference type="Pfam" id="PF01419">
    <property type="entry name" value="Jacalin"/>
    <property type="match status" value="1"/>
</dbReference>
<evidence type="ECO:0000313" key="2">
    <source>
        <dbReference type="EMBL" id="KUM56470.1"/>
    </source>
</evidence>
<reference evidence="2 3" key="1">
    <citation type="submission" date="2015-10" db="EMBL/GenBank/DDBJ databases">
        <title>Genome sequencing of Penicillium freii.</title>
        <authorList>
            <person name="Nguyen H.D."/>
            <person name="Visagie C.M."/>
            <person name="Seifert K.A."/>
        </authorList>
    </citation>
    <scope>NUCLEOTIDE SEQUENCE [LARGE SCALE GENOMIC DNA]</scope>
    <source>
        <strain evidence="2 3">DAOM 242723</strain>
    </source>
</reference>
<accession>A0A101M9N5</accession>
<organism evidence="2 3">
    <name type="scientific">Penicillium freii</name>
    <dbReference type="NCBI Taxonomy" id="48697"/>
    <lineage>
        <taxon>Eukaryota</taxon>
        <taxon>Fungi</taxon>
        <taxon>Dikarya</taxon>
        <taxon>Ascomycota</taxon>
        <taxon>Pezizomycotina</taxon>
        <taxon>Eurotiomycetes</taxon>
        <taxon>Eurotiomycetidae</taxon>
        <taxon>Eurotiales</taxon>
        <taxon>Aspergillaceae</taxon>
        <taxon>Penicillium</taxon>
    </lineage>
</organism>
<dbReference type="EMBL" id="LLXE01000482">
    <property type="protein sequence ID" value="KUM56470.1"/>
    <property type="molecule type" value="Genomic_DNA"/>
</dbReference>
<proteinExistence type="predicted"/>
<sequence length="139" mass="14836">MSCSVEYGGSGGHSFSLLSKDQVQPVQKIDVWIADHDGALIVSKIELFWRDGSRGSTGEDTAGNLYTHKFEDDEIITEFTIHAGSFVDGISFKTNKLASEFAARGPGGSAHQIDVGNGKLLGFTGRSGYDVDAISACFN</sequence>
<evidence type="ECO:0000313" key="3">
    <source>
        <dbReference type="Proteomes" id="UP000055045"/>
    </source>
</evidence>
<name>A0A101M9N5_PENFR</name>
<dbReference type="OrthoDB" id="4249048at2759"/>
<feature type="domain" description="Jacalin-type lectin" evidence="1">
    <location>
        <begin position="1"/>
        <end position="139"/>
    </location>
</feature>
<dbReference type="Proteomes" id="UP000055045">
    <property type="component" value="Unassembled WGS sequence"/>
</dbReference>
<gene>
    <name evidence="2" type="ORF">ACN42_g10750</name>
</gene>
<dbReference type="STRING" id="48697.A0A101M9N5"/>
<dbReference type="SUPFAM" id="SSF51101">
    <property type="entry name" value="Mannose-binding lectins"/>
    <property type="match status" value="1"/>
</dbReference>
<keyword evidence="3" id="KW-1185">Reference proteome</keyword>